<comment type="caution">
    <text evidence="4">The sequence shown here is derived from an EMBL/GenBank/DDBJ whole genome shotgun (WGS) entry which is preliminary data.</text>
</comment>
<dbReference type="SMART" id="SM00850">
    <property type="entry name" value="LytTR"/>
    <property type="match status" value="1"/>
</dbReference>
<organism evidence="4 5">
    <name type="scientific">Mucilaginibacter achroorhodeus</name>
    <dbReference type="NCBI Taxonomy" id="2599294"/>
    <lineage>
        <taxon>Bacteria</taxon>
        <taxon>Pseudomonadati</taxon>
        <taxon>Bacteroidota</taxon>
        <taxon>Sphingobacteriia</taxon>
        <taxon>Sphingobacteriales</taxon>
        <taxon>Sphingobacteriaceae</taxon>
        <taxon>Mucilaginibacter</taxon>
    </lineage>
</organism>
<feature type="domain" description="Response regulatory" evidence="2">
    <location>
        <begin position="6"/>
        <end position="122"/>
    </location>
</feature>
<keyword evidence="5" id="KW-1185">Reference proteome</keyword>
<dbReference type="Pfam" id="PF00072">
    <property type="entry name" value="Response_reg"/>
    <property type="match status" value="1"/>
</dbReference>
<protein>
    <submittedName>
        <fullName evidence="4">Response regulator transcription factor</fullName>
    </submittedName>
</protein>
<dbReference type="PANTHER" id="PTHR37299:SF1">
    <property type="entry name" value="STAGE 0 SPORULATION PROTEIN A HOMOLOG"/>
    <property type="match status" value="1"/>
</dbReference>
<dbReference type="PROSITE" id="PS50930">
    <property type="entry name" value="HTH_LYTTR"/>
    <property type="match status" value="1"/>
</dbReference>
<dbReference type="GO" id="GO:0000156">
    <property type="term" value="F:phosphorelay response regulator activity"/>
    <property type="evidence" value="ECO:0007669"/>
    <property type="project" value="InterPro"/>
</dbReference>
<dbReference type="RefSeq" id="WP_146272178.1">
    <property type="nucleotide sequence ID" value="NZ_VOEI01000004.1"/>
</dbReference>
<dbReference type="SMART" id="SM00448">
    <property type="entry name" value="REC"/>
    <property type="match status" value="1"/>
</dbReference>
<evidence type="ECO:0000259" key="2">
    <source>
        <dbReference type="PROSITE" id="PS50110"/>
    </source>
</evidence>
<dbReference type="EMBL" id="VOEI01000004">
    <property type="protein sequence ID" value="TWR25613.1"/>
    <property type="molecule type" value="Genomic_DNA"/>
</dbReference>
<feature type="domain" description="HTH LytTR-type" evidence="3">
    <location>
        <begin position="138"/>
        <end position="236"/>
    </location>
</feature>
<accession>A0A563U2P7</accession>
<dbReference type="Gene3D" id="3.40.50.2300">
    <property type="match status" value="1"/>
</dbReference>
<evidence type="ECO:0000259" key="3">
    <source>
        <dbReference type="PROSITE" id="PS50930"/>
    </source>
</evidence>
<gene>
    <name evidence="4" type="ORF">FPZ42_13550</name>
</gene>
<dbReference type="InterPro" id="IPR007492">
    <property type="entry name" value="LytTR_DNA-bd_dom"/>
</dbReference>
<dbReference type="SUPFAM" id="SSF52172">
    <property type="entry name" value="CheY-like"/>
    <property type="match status" value="1"/>
</dbReference>
<dbReference type="Pfam" id="PF04397">
    <property type="entry name" value="LytTR"/>
    <property type="match status" value="1"/>
</dbReference>
<reference evidence="4 5" key="1">
    <citation type="submission" date="2019-07" db="EMBL/GenBank/DDBJ databases">
        <authorList>
            <person name="Kim J."/>
        </authorList>
    </citation>
    <scope>NUCLEOTIDE SEQUENCE [LARGE SCALE GENOMIC DNA]</scope>
    <source>
        <strain evidence="4 5">MJ1a</strain>
    </source>
</reference>
<feature type="modified residue" description="4-aspartylphosphate" evidence="1">
    <location>
        <position position="57"/>
    </location>
</feature>
<dbReference type="AlphaFoldDB" id="A0A563U2P7"/>
<dbReference type="OrthoDB" id="9787344at2"/>
<dbReference type="InterPro" id="IPR011006">
    <property type="entry name" value="CheY-like_superfamily"/>
</dbReference>
<evidence type="ECO:0000313" key="4">
    <source>
        <dbReference type="EMBL" id="TWR25613.1"/>
    </source>
</evidence>
<dbReference type="InterPro" id="IPR046947">
    <property type="entry name" value="LytR-like"/>
</dbReference>
<dbReference type="InterPro" id="IPR001789">
    <property type="entry name" value="Sig_transdc_resp-reg_receiver"/>
</dbReference>
<name>A0A563U2P7_9SPHI</name>
<dbReference type="GO" id="GO:0003677">
    <property type="term" value="F:DNA binding"/>
    <property type="evidence" value="ECO:0007669"/>
    <property type="project" value="InterPro"/>
</dbReference>
<dbReference type="Proteomes" id="UP000318010">
    <property type="component" value="Unassembled WGS sequence"/>
</dbReference>
<sequence>MEQTLNCLVVDDDKEVNAYVCDMVRQTAFLHLAGSFYSADEALPTLSNGGIGLLILDINLPGIDGVTFAGMLKNGSAGTTPKVILISGSKEYAVDGYKVDAIDYLVKPFQYQDFYKAAAKALSVSKSVKPAEALTDHLFLKVEHALVRVGIADILYVESFKDYIKVFTTTGMVTALSTLKSIEDKLTPHGFIRIHRSFIINPAKVESIQHMTVKIGKTTIPVTEQYRDAFRKHFEEWL</sequence>
<evidence type="ECO:0000313" key="5">
    <source>
        <dbReference type="Proteomes" id="UP000318010"/>
    </source>
</evidence>
<proteinExistence type="predicted"/>
<dbReference type="Gene3D" id="2.40.50.1020">
    <property type="entry name" value="LytTr DNA-binding domain"/>
    <property type="match status" value="1"/>
</dbReference>
<dbReference type="PROSITE" id="PS50110">
    <property type="entry name" value="RESPONSE_REGULATORY"/>
    <property type="match status" value="1"/>
</dbReference>
<dbReference type="PANTHER" id="PTHR37299">
    <property type="entry name" value="TRANSCRIPTIONAL REGULATOR-RELATED"/>
    <property type="match status" value="1"/>
</dbReference>
<evidence type="ECO:0000256" key="1">
    <source>
        <dbReference type="PROSITE-ProRule" id="PRU00169"/>
    </source>
</evidence>
<keyword evidence="1" id="KW-0597">Phosphoprotein</keyword>